<sequence>MAGKPEAVFLDPEIVSKKGKFPSREVNETNSKVTKLKSSKVTEKPKAKRKPKGRYEEQDKLRLVRDIEGDIDSLIQQATSLQEPSLGEENEILGAIVQEYDLEDFWSTQLKDVERASGIAVVETELDVLLEEILVKEKRS</sequence>
<gene>
    <name evidence="2" type="ORF">P5673_023162</name>
</gene>
<dbReference type="AlphaFoldDB" id="A0AAD9UZE0"/>
<protein>
    <submittedName>
        <fullName evidence="2">Uncharacterized protein</fullName>
    </submittedName>
</protein>
<name>A0AAD9UZE0_ACRCE</name>
<accession>A0AAD9UZE0</accession>
<proteinExistence type="predicted"/>
<dbReference type="EMBL" id="JARQWQ010000064">
    <property type="protein sequence ID" value="KAK2555185.1"/>
    <property type="molecule type" value="Genomic_DNA"/>
</dbReference>
<evidence type="ECO:0000313" key="2">
    <source>
        <dbReference type="EMBL" id="KAK2555185.1"/>
    </source>
</evidence>
<keyword evidence="3" id="KW-1185">Reference proteome</keyword>
<evidence type="ECO:0000313" key="3">
    <source>
        <dbReference type="Proteomes" id="UP001249851"/>
    </source>
</evidence>
<reference evidence="2" key="2">
    <citation type="journal article" date="2023" name="Science">
        <title>Genomic signatures of disease resistance in endangered staghorn corals.</title>
        <authorList>
            <person name="Vollmer S.V."/>
            <person name="Selwyn J.D."/>
            <person name="Despard B.A."/>
            <person name="Roesel C.L."/>
        </authorList>
    </citation>
    <scope>NUCLEOTIDE SEQUENCE</scope>
    <source>
        <strain evidence="2">K2</strain>
    </source>
</reference>
<comment type="caution">
    <text evidence="2">The sequence shown here is derived from an EMBL/GenBank/DDBJ whole genome shotgun (WGS) entry which is preliminary data.</text>
</comment>
<organism evidence="2 3">
    <name type="scientific">Acropora cervicornis</name>
    <name type="common">Staghorn coral</name>
    <dbReference type="NCBI Taxonomy" id="6130"/>
    <lineage>
        <taxon>Eukaryota</taxon>
        <taxon>Metazoa</taxon>
        <taxon>Cnidaria</taxon>
        <taxon>Anthozoa</taxon>
        <taxon>Hexacorallia</taxon>
        <taxon>Scleractinia</taxon>
        <taxon>Astrocoeniina</taxon>
        <taxon>Acroporidae</taxon>
        <taxon>Acropora</taxon>
    </lineage>
</organism>
<feature type="region of interest" description="Disordered" evidence="1">
    <location>
        <begin position="20"/>
        <end position="55"/>
    </location>
</feature>
<reference evidence="2" key="1">
    <citation type="journal article" date="2023" name="G3 (Bethesda)">
        <title>Whole genome assembly and annotation of the endangered Caribbean coral Acropora cervicornis.</title>
        <authorList>
            <person name="Selwyn J.D."/>
            <person name="Vollmer S.V."/>
        </authorList>
    </citation>
    <scope>NUCLEOTIDE SEQUENCE</scope>
    <source>
        <strain evidence="2">K2</strain>
    </source>
</reference>
<evidence type="ECO:0000256" key="1">
    <source>
        <dbReference type="SAM" id="MobiDB-lite"/>
    </source>
</evidence>
<dbReference type="Proteomes" id="UP001249851">
    <property type="component" value="Unassembled WGS sequence"/>
</dbReference>